<gene>
    <name evidence="2" type="ORF">GCM10010406_54700</name>
</gene>
<reference evidence="2 3" key="1">
    <citation type="journal article" date="2019" name="Int. J. Syst. Evol. Microbiol.">
        <title>The Global Catalogue of Microorganisms (GCM) 10K type strain sequencing project: providing services to taxonomists for standard genome sequencing and annotation.</title>
        <authorList>
            <consortium name="The Broad Institute Genomics Platform"/>
            <consortium name="The Broad Institute Genome Sequencing Center for Infectious Disease"/>
            <person name="Wu L."/>
            <person name="Ma J."/>
        </authorList>
    </citation>
    <scope>NUCLEOTIDE SEQUENCE [LARGE SCALE GENOMIC DNA]</scope>
    <source>
        <strain evidence="2 3">JCM 6307</strain>
    </source>
</reference>
<evidence type="ECO:0000259" key="1">
    <source>
        <dbReference type="Pfam" id="PF04149"/>
    </source>
</evidence>
<name>A0ABN3N230_9ACTN</name>
<accession>A0ABN3N230</accession>
<protein>
    <recommendedName>
        <fullName evidence="1">DUF397 domain-containing protein</fullName>
    </recommendedName>
</protein>
<feature type="domain" description="DUF397" evidence="1">
    <location>
        <begin position="13"/>
        <end position="65"/>
    </location>
</feature>
<dbReference type="RefSeq" id="WP_384936105.1">
    <property type="nucleotide sequence ID" value="NZ_BAAATA010000058.1"/>
</dbReference>
<dbReference type="EMBL" id="BAAATA010000058">
    <property type="protein sequence ID" value="GAA2511499.1"/>
    <property type="molecule type" value="Genomic_DNA"/>
</dbReference>
<organism evidence="2 3">
    <name type="scientific">Streptomyces thermolineatus</name>
    <dbReference type="NCBI Taxonomy" id="44033"/>
    <lineage>
        <taxon>Bacteria</taxon>
        <taxon>Bacillati</taxon>
        <taxon>Actinomycetota</taxon>
        <taxon>Actinomycetes</taxon>
        <taxon>Kitasatosporales</taxon>
        <taxon>Streptomycetaceae</taxon>
        <taxon>Streptomyces</taxon>
    </lineage>
</organism>
<evidence type="ECO:0000313" key="3">
    <source>
        <dbReference type="Proteomes" id="UP001501358"/>
    </source>
</evidence>
<comment type="caution">
    <text evidence="2">The sequence shown here is derived from an EMBL/GenBank/DDBJ whole genome shotgun (WGS) entry which is preliminary data.</text>
</comment>
<evidence type="ECO:0000313" key="2">
    <source>
        <dbReference type="EMBL" id="GAA2511499.1"/>
    </source>
</evidence>
<keyword evidence="3" id="KW-1185">Reference proteome</keyword>
<dbReference type="Proteomes" id="UP001501358">
    <property type="component" value="Unassembled WGS sequence"/>
</dbReference>
<dbReference type="Pfam" id="PF04149">
    <property type="entry name" value="DUF397"/>
    <property type="match status" value="1"/>
</dbReference>
<dbReference type="InterPro" id="IPR007278">
    <property type="entry name" value="DUF397"/>
</dbReference>
<proteinExistence type="predicted"/>
<sequence length="73" mass="7357">MMTRQDSAGFGGLAWKKSSYSGANGQCVEVATPSPTSIAVRDSKNPGGPALSFSAEAWSAFVADVTGGAFGNV</sequence>